<dbReference type="AlphaFoldDB" id="A0A7X0VGE7"/>
<proteinExistence type="predicted"/>
<dbReference type="InterPro" id="IPR018755">
    <property type="entry name" value="Phage_Mu_Gp48"/>
</dbReference>
<protein>
    <submittedName>
        <fullName evidence="1">YmfQ family protein</fullName>
    </submittedName>
</protein>
<accession>A0A7X0VGE7</accession>
<evidence type="ECO:0000313" key="1">
    <source>
        <dbReference type="EMBL" id="MBB6673027.1"/>
    </source>
</evidence>
<keyword evidence="2" id="KW-1185">Reference proteome</keyword>
<reference evidence="1 2" key="1">
    <citation type="submission" date="2020-08" db="EMBL/GenBank/DDBJ databases">
        <title>Cohnella phylogeny.</title>
        <authorList>
            <person name="Dunlap C."/>
        </authorList>
    </citation>
    <scope>NUCLEOTIDE SEQUENCE [LARGE SCALE GENOMIC DNA]</scope>
    <source>
        <strain evidence="1 2">DSM 28246</strain>
    </source>
</reference>
<comment type="caution">
    <text evidence="1">The sequence shown here is derived from an EMBL/GenBank/DDBJ whole genome shotgun (WGS) entry which is preliminary data.</text>
</comment>
<sequence>MMTYLPGFFRTSRIMSAIIDSQGAELDELRKALDETLSQYFVASATWGLDIWEQEFGISTDVSKPIDQRRSVVLSKMRGTGTVTVALIKRVAEAYANSELLVAEDFPEYLVTITFISAYGVPPNLADIQQAIRDVLPAHLDVNFVFRYYLYSQLKNKTYGQAKSKKYGEVYNGGLA</sequence>
<dbReference type="Proteomes" id="UP000547209">
    <property type="component" value="Unassembled WGS sequence"/>
</dbReference>
<dbReference type="EMBL" id="JACJVP010000032">
    <property type="protein sequence ID" value="MBB6673027.1"/>
    <property type="molecule type" value="Genomic_DNA"/>
</dbReference>
<evidence type="ECO:0000313" key="2">
    <source>
        <dbReference type="Proteomes" id="UP000547209"/>
    </source>
</evidence>
<gene>
    <name evidence="1" type="ORF">H7C19_20300</name>
</gene>
<organism evidence="1 2">
    <name type="scientific">Cohnella nanjingensis</name>
    <dbReference type="NCBI Taxonomy" id="1387779"/>
    <lineage>
        <taxon>Bacteria</taxon>
        <taxon>Bacillati</taxon>
        <taxon>Bacillota</taxon>
        <taxon>Bacilli</taxon>
        <taxon>Bacillales</taxon>
        <taxon>Paenibacillaceae</taxon>
        <taxon>Cohnella</taxon>
    </lineage>
</organism>
<dbReference type="Pfam" id="PF10076">
    <property type="entry name" value="Phage_Mu_Gp48"/>
    <property type="match status" value="1"/>
</dbReference>
<name>A0A7X0VGE7_9BACL</name>